<evidence type="ECO:0000256" key="8">
    <source>
        <dbReference type="PIRNR" id="PIRNR000194"/>
    </source>
</evidence>
<comment type="function">
    <text evidence="7 8">Key enzyme in folate metabolism. Catalyzes an essential reaction for de novo glycine and purine synthesis, and for DNA precursor synthesis.</text>
</comment>
<feature type="domain" description="DHFR" evidence="10">
    <location>
        <begin position="2"/>
        <end position="160"/>
    </location>
</feature>
<dbReference type="UniPathway" id="UPA00077">
    <property type="reaction ID" value="UER00158"/>
</dbReference>
<dbReference type="GO" id="GO:0046654">
    <property type="term" value="P:tetrahydrofolate biosynthetic process"/>
    <property type="evidence" value="ECO:0007669"/>
    <property type="project" value="UniProtKB-UniPathway"/>
</dbReference>
<dbReference type="GO" id="GO:0070401">
    <property type="term" value="F:NADP+ binding"/>
    <property type="evidence" value="ECO:0007669"/>
    <property type="project" value="UniProtKB-ARBA"/>
</dbReference>
<reference evidence="11 12" key="1">
    <citation type="submission" date="2020-08" db="EMBL/GenBank/DDBJ databases">
        <title>Cohnella phylogeny.</title>
        <authorList>
            <person name="Dunlap C."/>
        </authorList>
    </citation>
    <scope>NUCLEOTIDE SEQUENCE [LARGE SCALE GENOMIC DNA]</scope>
    <source>
        <strain evidence="11 12">CBP 2801</strain>
    </source>
</reference>
<evidence type="ECO:0000313" key="11">
    <source>
        <dbReference type="EMBL" id="MBB6730321.1"/>
    </source>
</evidence>
<organism evidence="11 12">
    <name type="scientific">Cohnella zeiphila</name>
    <dbReference type="NCBI Taxonomy" id="2761120"/>
    <lineage>
        <taxon>Bacteria</taxon>
        <taxon>Bacillati</taxon>
        <taxon>Bacillota</taxon>
        <taxon>Bacilli</taxon>
        <taxon>Bacillales</taxon>
        <taxon>Paenibacillaceae</taxon>
        <taxon>Cohnella</taxon>
    </lineage>
</organism>
<name>A0A7X0SHX8_9BACL</name>
<evidence type="ECO:0000313" key="12">
    <source>
        <dbReference type="Proteomes" id="UP000564644"/>
    </source>
</evidence>
<keyword evidence="4 8" id="KW-0554">One-carbon metabolism</keyword>
<keyword evidence="5 8" id="KW-0521">NADP</keyword>
<comment type="pathway">
    <text evidence="1 8">Cofactor biosynthesis; tetrahydrofolate biosynthesis; 5,6,7,8-tetrahydrofolate from 7,8-dihydrofolate: step 1/1.</text>
</comment>
<accession>A0A7X0SHX8</accession>
<dbReference type="InterPro" id="IPR012259">
    <property type="entry name" value="DHFR"/>
</dbReference>
<dbReference type="Gene3D" id="3.40.430.10">
    <property type="entry name" value="Dihydrofolate Reductase, subunit A"/>
    <property type="match status" value="1"/>
</dbReference>
<protein>
    <recommendedName>
        <fullName evidence="3 8">Dihydrofolate reductase</fullName>
        <ecNumber evidence="3 8">1.5.1.3</ecNumber>
    </recommendedName>
</protein>
<evidence type="ECO:0000256" key="9">
    <source>
        <dbReference type="RuleBase" id="RU004474"/>
    </source>
</evidence>
<dbReference type="PIRSF" id="PIRSF000194">
    <property type="entry name" value="DHFR"/>
    <property type="match status" value="1"/>
</dbReference>
<evidence type="ECO:0000256" key="3">
    <source>
        <dbReference type="ARBA" id="ARBA00012856"/>
    </source>
</evidence>
<evidence type="ECO:0000256" key="2">
    <source>
        <dbReference type="ARBA" id="ARBA00009539"/>
    </source>
</evidence>
<dbReference type="EC" id="1.5.1.3" evidence="3 8"/>
<dbReference type="InterPro" id="IPR017925">
    <property type="entry name" value="DHFR_CS"/>
</dbReference>
<evidence type="ECO:0000256" key="5">
    <source>
        <dbReference type="ARBA" id="ARBA00022857"/>
    </source>
</evidence>
<dbReference type="CDD" id="cd00209">
    <property type="entry name" value="DHFR"/>
    <property type="match status" value="1"/>
</dbReference>
<dbReference type="PANTHER" id="PTHR48069:SF3">
    <property type="entry name" value="DIHYDROFOLATE REDUCTASE"/>
    <property type="match status" value="1"/>
</dbReference>
<keyword evidence="12" id="KW-1185">Reference proteome</keyword>
<comment type="catalytic activity">
    <reaction evidence="8">
        <text>(6S)-5,6,7,8-tetrahydrofolate + NADP(+) = 7,8-dihydrofolate + NADPH + H(+)</text>
        <dbReference type="Rhea" id="RHEA:15009"/>
        <dbReference type="ChEBI" id="CHEBI:15378"/>
        <dbReference type="ChEBI" id="CHEBI:57451"/>
        <dbReference type="ChEBI" id="CHEBI:57453"/>
        <dbReference type="ChEBI" id="CHEBI:57783"/>
        <dbReference type="ChEBI" id="CHEBI:58349"/>
        <dbReference type="EC" id="1.5.1.3"/>
    </reaction>
</comment>
<evidence type="ECO:0000256" key="7">
    <source>
        <dbReference type="ARBA" id="ARBA00025067"/>
    </source>
</evidence>
<dbReference type="PROSITE" id="PS00075">
    <property type="entry name" value="DHFR_1"/>
    <property type="match status" value="1"/>
</dbReference>
<comment type="caution">
    <text evidence="11">The sequence shown here is derived from an EMBL/GenBank/DDBJ whole genome shotgun (WGS) entry which is preliminary data.</text>
</comment>
<dbReference type="FunFam" id="3.40.430.10:FF:000001">
    <property type="entry name" value="Dihydrofolate reductase"/>
    <property type="match status" value="1"/>
</dbReference>
<dbReference type="Pfam" id="PF00186">
    <property type="entry name" value="DHFR_1"/>
    <property type="match status" value="1"/>
</dbReference>
<comment type="similarity">
    <text evidence="2 8 9">Belongs to the dihydrofolate reductase family.</text>
</comment>
<dbReference type="PROSITE" id="PS51330">
    <property type="entry name" value="DHFR_2"/>
    <property type="match status" value="1"/>
</dbReference>
<dbReference type="PANTHER" id="PTHR48069">
    <property type="entry name" value="DIHYDROFOLATE REDUCTASE"/>
    <property type="match status" value="1"/>
</dbReference>
<sequence length="163" mass="18113">MTITLIAAAGANGVIGAGNALPWKLPAEMAYFKAQTIGKTVLMGRKTFESFGSRPLKDRANVILSRTMKEAPEGCRLVRSAEEAVSELAGEEIMVIGGAEIYALMLPVADRILLTEIERAYEGDAYFPEFGKSEWVLVSRKPGIRDEKNDVDYYFCVYERRRP</sequence>
<evidence type="ECO:0000256" key="6">
    <source>
        <dbReference type="ARBA" id="ARBA00023002"/>
    </source>
</evidence>
<dbReference type="EMBL" id="JACJVO010000007">
    <property type="protein sequence ID" value="MBB6730321.1"/>
    <property type="molecule type" value="Genomic_DNA"/>
</dbReference>
<evidence type="ECO:0000259" key="10">
    <source>
        <dbReference type="PROSITE" id="PS51330"/>
    </source>
</evidence>
<dbReference type="RefSeq" id="WP_185127993.1">
    <property type="nucleotide sequence ID" value="NZ_JACJVO010000007.1"/>
</dbReference>
<evidence type="ECO:0000256" key="4">
    <source>
        <dbReference type="ARBA" id="ARBA00022563"/>
    </source>
</evidence>
<dbReference type="Proteomes" id="UP000564644">
    <property type="component" value="Unassembled WGS sequence"/>
</dbReference>
<dbReference type="AlphaFoldDB" id="A0A7X0SHX8"/>
<dbReference type="SUPFAM" id="SSF53597">
    <property type="entry name" value="Dihydrofolate reductase-like"/>
    <property type="match status" value="1"/>
</dbReference>
<dbReference type="GO" id="GO:0046452">
    <property type="term" value="P:dihydrofolate metabolic process"/>
    <property type="evidence" value="ECO:0007669"/>
    <property type="project" value="TreeGrafter"/>
</dbReference>
<dbReference type="InterPro" id="IPR001796">
    <property type="entry name" value="DHFR_dom"/>
</dbReference>
<proteinExistence type="inferred from homology"/>
<dbReference type="GO" id="GO:0046655">
    <property type="term" value="P:folic acid metabolic process"/>
    <property type="evidence" value="ECO:0007669"/>
    <property type="project" value="TreeGrafter"/>
</dbReference>
<keyword evidence="6 8" id="KW-0560">Oxidoreductase</keyword>
<dbReference type="InterPro" id="IPR024072">
    <property type="entry name" value="DHFR-like_dom_sf"/>
</dbReference>
<dbReference type="PRINTS" id="PR00070">
    <property type="entry name" value="DHFR"/>
</dbReference>
<dbReference type="GO" id="GO:0005829">
    <property type="term" value="C:cytosol"/>
    <property type="evidence" value="ECO:0007669"/>
    <property type="project" value="TreeGrafter"/>
</dbReference>
<evidence type="ECO:0000256" key="1">
    <source>
        <dbReference type="ARBA" id="ARBA00004903"/>
    </source>
</evidence>
<dbReference type="GO" id="GO:0006730">
    <property type="term" value="P:one-carbon metabolic process"/>
    <property type="evidence" value="ECO:0007669"/>
    <property type="project" value="UniProtKB-KW"/>
</dbReference>
<dbReference type="GO" id="GO:0004146">
    <property type="term" value="F:dihydrofolate reductase activity"/>
    <property type="evidence" value="ECO:0007669"/>
    <property type="project" value="UniProtKB-EC"/>
</dbReference>
<gene>
    <name evidence="11" type="ORF">H7C18_05360</name>
</gene>